<dbReference type="PROSITE" id="PS51525">
    <property type="entry name" value="NET"/>
    <property type="match status" value="1"/>
</dbReference>
<dbReference type="Pfam" id="PF00439">
    <property type="entry name" value="Bromodomain"/>
    <property type="match status" value="2"/>
</dbReference>
<feature type="domain" description="NET" evidence="5">
    <location>
        <begin position="400"/>
        <end position="482"/>
    </location>
</feature>
<feature type="region of interest" description="Disordered" evidence="3">
    <location>
        <begin position="470"/>
        <end position="520"/>
    </location>
</feature>
<dbReference type="SUPFAM" id="SSF47370">
    <property type="entry name" value="Bromodomain"/>
    <property type="match status" value="2"/>
</dbReference>
<dbReference type="GO" id="GO:0006355">
    <property type="term" value="P:regulation of DNA-templated transcription"/>
    <property type="evidence" value="ECO:0007669"/>
    <property type="project" value="TreeGrafter"/>
</dbReference>
<organism evidence="6 7">
    <name type="scientific">Patellaria atrata CBS 101060</name>
    <dbReference type="NCBI Taxonomy" id="1346257"/>
    <lineage>
        <taxon>Eukaryota</taxon>
        <taxon>Fungi</taxon>
        <taxon>Dikarya</taxon>
        <taxon>Ascomycota</taxon>
        <taxon>Pezizomycotina</taxon>
        <taxon>Dothideomycetes</taxon>
        <taxon>Dothideomycetes incertae sedis</taxon>
        <taxon>Patellariales</taxon>
        <taxon>Patellariaceae</taxon>
        <taxon>Patellaria</taxon>
    </lineage>
</organism>
<protein>
    <submittedName>
        <fullName evidence="6">Bromodomain-containing protein</fullName>
    </submittedName>
</protein>
<dbReference type="GO" id="GO:0006338">
    <property type="term" value="P:chromatin remodeling"/>
    <property type="evidence" value="ECO:0007669"/>
    <property type="project" value="TreeGrafter"/>
</dbReference>
<dbReference type="OrthoDB" id="784962at2759"/>
<dbReference type="InterPro" id="IPR038336">
    <property type="entry name" value="NET_sf"/>
</dbReference>
<proteinExistence type="predicted"/>
<keyword evidence="7" id="KW-1185">Reference proteome</keyword>
<sequence>MERIRSAKKIKDGKWFTSPVDPVAMGLPTYFEIIKQPMDLSAMENKLKLNEYGSVNDFVRDFDLMVNNAVKFNGPAHVVSAASLSLRQYFFQPQVQALTRREEPQDAKKPKKPTLATSSKPARRESRSGAAPPKSAGAGSASSPTTFPLHPDGVPLIRRDSAANDRPKREIHRPPPRDLPYSHRPKKKKFSLELKFCETVQDEILKNKYKTIAWPFYDPVDPVALNIPTYHKVIKKPMDLSTISKNLKEGHYENAKSYYNDVKLMFDNCYKFNPETDEVNRVGKLFQKTFEEIWAGKQTWMDEHAPQSDPQSPASAAASDSEQEEEEDEIDPETEAQQRLIAIQQQIAALSGEANQIITQTLPGAKRASPKVGSKKNKGAKPNTKSKRSSNVGLPSSKASTKPKKKLPPITFAQKQEISDAIASLGDVEMGKAVQIIRNGVPSLKDVNDDEMELDIETIPDSVLHELLKFTRQHKPPKEDIPQDDEYEPPRAKTATSRPKKNKPMSKYEQEAAINNIQAQLGKFQHGVSGSISPTNE</sequence>
<gene>
    <name evidence="6" type="ORF">M501DRAFT_717800</name>
</gene>
<feature type="region of interest" description="Disordered" evidence="3">
    <location>
        <begin position="303"/>
        <end position="335"/>
    </location>
</feature>
<dbReference type="AlphaFoldDB" id="A0A9P4VTF2"/>
<evidence type="ECO:0000259" key="4">
    <source>
        <dbReference type="PROSITE" id="PS50014"/>
    </source>
</evidence>
<dbReference type="InterPro" id="IPR018359">
    <property type="entry name" value="Bromodomain_CS"/>
</dbReference>
<dbReference type="PANTHER" id="PTHR22880:SF225">
    <property type="entry name" value="BROMODOMAIN-CONTAINING PROTEIN BET-1-RELATED"/>
    <property type="match status" value="1"/>
</dbReference>
<evidence type="ECO:0000256" key="2">
    <source>
        <dbReference type="PROSITE-ProRule" id="PRU00035"/>
    </source>
</evidence>
<dbReference type="SMART" id="SM00297">
    <property type="entry name" value="BROMO"/>
    <property type="match status" value="2"/>
</dbReference>
<feature type="domain" description="Bromo" evidence="4">
    <location>
        <begin position="208"/>
        <end position="280"/>
    </location>
</feature>
<feature type="domain" description="Bromo" evidence="4">
    <location>
        <begin position="8"/>
        <end position="80"/>
    </location>
</feature>
<dbReference type="InterPro" id="IPR036427">
    <property type="entry name" value="Bromodomain-like_sf"/>
</dbReference>
<dbReference type="PROSITE" id="PS50014">
    <property type="entry name" value="BROMODOMAIN_2"/>
    <property type="match status" value="2"/>
</dbReference>
<evidence type="ECO:0000256" key="1">
    <source>
        <dbReference type="ARBA" id="ARBA00023117"/>
    </source>
</evidence>
<dbReference type="PANTHER" id="PTHR22880">
    <property type="entry name" value="FALZ-RELATED BROMODOMAIN-CONTAINING PROTEINS"/>
    <property type="match status" value="1"/>
</dbReference>
<name>A0A9P4VTF2_9PEZI</name>
<feature type="compositionally biased region" description="Low complexity" evidence="3">
    <location>
        <begin position="307"/>
        <end position="320"/>
    </location>
</feature>
<dbReference type="EMBL" id="MU006094">
    <property type="protein sequence ID" value="KAF2839504.1"/>
    <property type="molecule type" value="Genomic_DNA"/>
</dbReference>
<feature type="region of interest" description="Disordered" evidence="3">
    <location>
        <begin position="361"/>
        <end position="412"/>
    </location>
</feature>
<dbReference type="InterPro" id="IPR027353">
    <property type="entry name" value="NET_dom"/>
</dbReference>
<feature type="compositionally biased region" description="Low complexity" evidence="3">
    <location>
        <begin position="128"/>
        <end position="144"/>
    </location>
</feature>
<evidence type="ECO:0000256" key="3">
    <source>
        <dbReference type="SAM" id="MobiDB-lite"/>
    </source>
</evidence>
<dbReference type="GO" id="GO:0005634">
    <property type="term" value="C:nucleus"/>
    <property type="evidence" value="ECO:0007669"/>
    <property type="project" value="TreeGrafter"/>
</dbReference>
<feature type="region of interest" description="Disordered" evidence="3">
    <location>
        <begin position="100"/>
        <end position="184"/>
    </location>
</feature>
<feature type="compositionally biased region" description="Basic and acidic residues" evidence="3">
    <location>
        <begin position="157"/>
        <end position="176"/>
    </location>
</feature>
<evidence type="ECO:0000259" key="5">
    <source>
        <dbReference type="PROSITE" id="PS51525"/>
    </source>
</evidence>
<dbReference type="PRINTS" id="PR00503">
    <property type="entry name" value="BROMODOMAIN"/>
</dbReference>
<dbReference type="PROSITE" id="PS00633">
    <property type="entry name" value="BROMODOMAIN_1"/>
    <property type="match status" value="2"/>
</dbReference>
<dbReference type="Gene3D" id="1.20.920.10">
    <property type="entry name" value="Bromodomain-like"/>
    <property type="match status" value="2"/>
</dbReference>
<evidence type="ECO:0000313" key="6">
    <source>
        <dbReference type="EMBL" id="KAF2839504.1"/>
    </source>
</evidence>
<reference evidence="6" key="1">
    <citation type="journal article" date="2020" name="Stud. Mycol.">
        <title>101 Dothideomycetes genomes: a test case for predicting lifestyles and emergence of pathogens.</title>
        <authorList>
            <person name="Haridas S."/>
            <person name="Albert R."/>
            <person name="Binder M."/>
            <person name="Bloem J."/>
            <person name="Labutti K."/>
            <person name="Salamov A."/>
            <person name="Andreopoulos B."/>
            <person name="Baker S."/>
            <person name="Barry K."/>
            <person name="Bills G."/>
            <person name="Bluhm B."/>
            <person name="Cannon C."/>
            <person name="Castanera R."/>
            <person name="Culley D."/>
            <person name="Daum C."/>
            <person name="Ezra D."/>
            <person name="Gonzalez J."/>
            <person name="Henrissat B."/>
            <person name="Kuo A."/>
            <person name="Liang C."/>
            <person name="Lipzen A."/>
            <person name="Lutzoni F."/>
            <person name="Magnuson J."/>
            <person name="Mondo S."/>
            <person name="Nolan M."/>
            <person name="Ohm R."/>
            <person name="Pangilinan J."/>
            <person name="Park H.-J."/>
            <person name="Ramirez L."/>
            <person name="Alfaro M."/>
            <person name="Sun H."/>
            <person name="Tritt A."/>
            <person name="Yoshinaga Y."/>
            <person name="Zwiers L.-H."/>
            <person name="Turgeon B."/>
            <person name="Goodwin S."/>
            <person name="Spatafora J."/>
            <person name="Crous P."/>
            <person name="Grigoriev I."/>
        </authorList>
    </citation>
    <scope>NUCLEOTIDE SEQUENCE</scope>
    <source>
        <strain evidence="6">CBS 101060</strain>
    </source>
</reference>
<evidence type="ECO:0000313" key="7">
    <source>
        <dbReference type="Proteomes" id="UP000799429"/>
    </source>
</evidence>
<dbReference type="Proteomes" id="UP000799429">
    <property type="component" value="Unassembled WGS sequence"/>
</dbReference>
<comment type="caution">
    <text evidence="6">The sequence shown here is derived from an EMBL/GenBank/DDBJ whole genome shotgun (WGS) entry which is preliminary data.</text>
</comment>
<dbReference type="InterPro" id="IPR001487">
    <property type="entry name" value="Bromodomain"/>
</dbReference>
<feature type="compositionally biased region" description="Basic residues" evidence="3">
    <location>
        <begin position="373"/>
        <end position="388"/>
    </location>
</feature>
<dbReference type="Gene3D" id="1.20.1270.220">
    <property type="match status" value="1"/>
</dbReference>
<keyword evidence="1 2" id="KW-0103">Bromodomain</keyword>
<accession>A0A9P4VTF2</accession>
<feature type="compositionally biased region" description="Acidic residues" evidence="3">
    <location>
        <begin position="321"/>
        <end position="334"/>
    </location>
</feature>
<dbReference type="GO" id="GO:0000785">
    <property type="term" value="C:chromatin"/>
    <property type="evidence" value="ECO:0007669"/>
    <property type="project" value="TreeGrafter"/>
</dbReference>
<dbReference type="Pfam" id="PF17035">
    <property type="entry name" value="BET"/>
    <property type="match status" value="1"/>
</dbReference>
<dbReference type="InterPro" id="IPR050935">
    <property type="entry name" value="Bromo_chromatin_reader"/>
</dbReference>